<accession>A0A642VBF5</accession>
<evidence type="ECO:0000313" key="2">
    <source>
        <dbReference type="Proteomes" id="UP000761534"/>
    </source>
</evidence>
<reference evidence="1" key="1">
    <citation type="journal article" date="2019" name="G3 (Bethesda)">
        <title>Genome Assemblies of Two Rare Opportunistic Yeast Pathogens: Diutina rugosa (syn. Candida rugosa) and Trichomonascus ciferrii (syn. Candida ciferrii).</title>
        <authorList>
            <person name="Mixao V."/>
            <person name="Saus E."/>
            <person name="Hansen A.P."/>
            <person name="Lass-Florl C."/>
            <person name="Gabaldon T."/>
        </authorList>
    </citation>
    <scope>NUCLEOTIDE SEQUENCE</scope>
    <source>
        <strain evidence="1">CBS 4856</strain>
    </source>
</reference>
<gene>
    <name evidence="1" type="ORF">TRICI_000699</name>
</gene>
<dbReference type="Gene3D" id="2.40.10.120">
    <property type="match status" value="1"/>
</dbReference>
<dbReference type="SUPFAM" id="SSF50494">
    <property type="entry name" value="Trypsin-like serine proteases"/>
    <property type="match status" value="1"/>
</dbReference>
<proteinExistence type="predicted"/>
<dbReference type="PANTHER" id="PTHR21004">
    <property type="entry name" value="SERINE PROTEASE-RELATED"/>
    <property type="match status" value="1"/>
</dbReference>
<sequence length="414" mass="45254">MLLTKVENVTWIEGEVVTTRALDGLNQFLVPFKSQYKFSPKCRQATISVLQLKDAGRKRVGSELRKFRSSGAIDPRGKIRIRSSPFVSVNPAMFIGYASEGTISFTARDRSAMLCDIRYLEGMHGGLATDKDDYSLGIVVGSLKKTNGEGEFTVVAPWTEIIKAVDLATSNVRHIRSIRPADSMAVVPEKDYLPAKFHGVVALTVSRPGRGSIWGSGVLLDPETVVTNAHVVEPHLSITAWFTKTEKRTAQLVAVPFKDIDLAFLKLQTPASSEFPPVKFQSNPTIRPHDPVVSVGYGMIYPHSMHELQPIQSTGIISKVVQMDSSPVLLITSAGCWNGSSGGALFDPNMNLIGLMSSNGKMDDTGEIIPTMSFILPIQIIAKARSLVKQGSQASLDPRISKLWKLQPTHDIKL</sequence>
<dbReference type="InterPro" id="IPR039245">
    <property type="entry name" value="TYSND1/DEG15"/>
</dbReference>
<dbReference type="Pfam" id="PF13365">
    <property type="entry name" value="Trypsin_2"/>
    <property type="match status" value="1"/>
</dbReference>
<keyword evidence="2" id="KW-1185">Reference proteome</keyword>
<dbReference type="Proteomes" id="UP000761534">
    <property type="component" value="Unassembled WGS sequence"/>
</dbReference>
<name>A0A642VBF5_9ASCO</name>
<evidence type="ECO:0008006" key="3">
    <source>
        <dbReference type="Google" id="ProtNLM"/>
    </source>
</evidence>
<organism evidence="1 2">
    <name type="scientific">Trichomonascus ciferrii</name>
    <dbReference type="NCBI Taxonomy" id="44093"/>
    <lineage>
        <taxon>Eukaryota</taxon>
        <taxon>Fungi</taxon>
        <taxon>Dikarya</taxon>
        <taxon>Ascomycota</taxon>
        <taxon>Saccharomycotina</taxon>
        <taxon>Dipodascomycetes</taxon>
        <taxon>Dipodascales</taxon>
        <taxon>Trichomonascaceae</taxon>
        <taxon>Trichomonascus</taxon>
        <taxon>Trichomonascus ciferrii complex</taxon>
    </lineage>
</organism>
<dbReference type="VEuPathDB" id="FungiDB:TRICI_000699"/>
<comment type="caution">
    <text evidence="1">The sequence shown here is derived from an EMBL/GenBank/DDBJ whole genome shotgun (WGS) entry which is preliminary data.</text>
</comment>
<dbReference type="InterPro" id="IPR009003">
    <property type="entry name" value="Peptidase_S1_PA"/>
</dbReference>
<dbReference type="PANTHER" id="PTHR21004:SF0">
    <property type="entry name" value="PEROXISOMAL LEADER PEPTIDE-PROCESSING PROTEASE"/>
    <property type="match status" value="1"/>
</dbReference>
<dbReference type="GO" id="GO:0031998">
    <property type="term" value="P:regulation of fatty acid beta-oxidation"/>
    <property type="evidence" value="ECO:0007669"/>
    <property type="project" value="TreeGrafter"/>
</dbReference>
<protein>
    <recommendedName>
        <fullName evidence="3">Serine protease</fullName>
    </recommendedName>
</protein>
<dbReference type="GO" id="GO:0004252">
    <property type="term" value="F:serine-type endopeptidase activity"/>
    <property type="evidence" value="ECO:0007669"/>
    <property type="project" value="InterPro"/>
</dbReference>
<dbReference type="EMBL" id="SWFS01000061">
    <property type="protein sequence ID" value="KAA8917153.1"/>
    <property type="molecule type" value="Genomic_DNA"/>
</dbReference>
<dbReference type="GO" id="GO:0016485">
    <property type="term" value="P:protein processing"/>
    <property type="evidence" value="ECO:0007669"/>
    <property type="project" value="InterPro"/>
</dbReference>
<dbReference type="GO" id="GO:0005777">
    <property type="term" value="C:peroxisome"/>
    <property type="evidence" value="ECO:0007669"/>
    <property type="project" value="InterPro"/>
</dbReference>
<dbReference type="AlphaFoldDB" id="A0A642VBF5"/>
<dbReference type="OrthoDB" id="17845at2759"/>
<evidence type="ECO:0000313" key="1">
    <source>
        <dbReference type="EMBL" id="KAA8917153.1"/>
    </source>
</evidence>